<proteinExistence type="predicted"/>
<reference evidence="1" key="1">
    <citation type="submission" date="2021-06" db="EMBL/GenBank/DDBJ databases">
        <title>Parelaphostrongylus tenuis whole genome reference sequence.</title>
        <authorList>
            <person name="Garwood T.J."/>
            <person name="Larsen P.A."/>
            <person name="Fountain-Jones N.M."/>
            <person name="Garbe J.R."/>
            <person name="Macchietto M.G."/>
            <person name="Kania S.A."/>
            <person name="Gerhold R.W."/>
            <person name="Richards J.E."/>
            <person name="Wolf T.M."/>
        </authorList>
    </citation>
    <scope>NUCLEOTIDE SEQUENCE</scope>
    <source>
        <strain evidence="1">MNPRO001-30</strain>
        <tissue evidence="1">Meninges</tissue>
    </source>
</reference>
<evidence type="ECO:0000313" key="1">
    <source>
        <dbReference type="EMBL" id="KAJ1358200.1"/>
    </source>
</evidence>
<sequence>MANWSREMWQGVVNRAVRMLTSELQITVLQMRRLPTLLISMLATVAAVSGCGVLPQGQDYPTAMVFTASADANARLPGGIATSSDGAISFVSRIVMRTLPSS</sequence>
<organism evidence="1 2">
    <name type="scientific">Parelaphostrongylus tenuis</name>
    <name type="common">Meningeal worm</name>
    <dbReference type="NCBI Taxonomy" id="148309"/>
    <lineage>
        <taxon>Eukaryota</taxon>
        <taxon>Metazoa</taxon>
        <taxon>Ecdysozoa</taxon>
        <taxon>Nematoda</taxon>
        <taxon>Chromadorea</taxon>
        <taxon>Rhabditida</taxon>
        <taxon>Rhabditina</taxon>
        <taxon>Rhabditomorpha</taxon>
        <taxon>Strongyloidea</taxon>
        <taxon>Metastrongylidae</taxon>
        <taxon>Parelaphostrongylus</taxon>
    </lineage>
</organism>
<dbReference type="Proteomes" id="UP001196413">
    <property type="component" value="Unassembled WGS sequence"/>
</dbReference>
<evidence type="ECO:0000313" key="2">
    <source>
        <dbReference type="Proteomes" id="UP001196413"/>
    </source>
</evidence>
<comment type="caution">
    <text evidence="1">The sequence shown here is derived from an EMBL/GenBank/DDBJ whole genome shotgun (WGS) entry which is preliminary data.</text>
</comment>
<dbReference type="AlphaFoldDB" id="A0AAD5MGM6"/>
<protein>
    <submittedName>
        <fullName evidence="1">Uncharacterized protein</fullName>
    </submittedName>
</protein>
<accession>A0AAD5MGM6</accession>
<name>A0AAD5MGM6_PARTN</name>
<dbReference type="EMBL" id="JAHQIW010003323">
    <property type="protein sequence ID" value="KAJ1358200.1"/>
    <property type="molecule type" value="Genomic_DNA"/>
</dbReference>
<gene>
    <name evidence="1" type="ORF">KIN20_016546</name>
</gene>
<keyword evidence="2" id="KW-1185">Reference proteome</keyword>